<reference evidence="3" key="1">
    <citation type="journal article" date="2020" name="Nat. Genet.">
        <title>Genomic diversifications of five Gossypium allopolyploid species and their impact on cotton improvement.</title>
        <authorList>
            <person name="Chen Z.J."/>
            <person name="Sreedasyam A."/>
            <person name="Ando A."/>
            <person name="Song Q."/>
            <person name="De Santiago L.M."/>
            <person name="Hulse-Kemp A.M."/>
            <person name="Ding M."/>
            <person name="Ye W."/>
            <person name="Kirkbride R.C."/>
            <person name="Jenkins J."/>
            <person name="Plott C."/>
            <person name="Lovell J."/>
            <person name="Lin Y.M."/>
            <person name="Vaughn R."/>
            <person name="Liu B."/>
            <person name="Simpson S."/>
            <person name="Scheffler B.E."/>
            <person name="Wen L."/>
            <person name="Saski C.A."/>
            <person name="Grover C.E."/>
            <person name="Hu G."/>
            <person name="Conover J.L."/>
            <person name="Carlson J.W."/>
            <person name="Shu S."/>
            <person name="Boston L.B."/>
            <person name="Williams M."/>
            <person name="Peterson D.G."/>
            <person name="McGee K."/>
            <person name="Jones D.C."/>
            <person name="Wendel J.F."/>
            <person name="Stelly D.M."/>
            <person name="Grimwood J."/>
            <person name="Schmutz J."/>
        </authorList>
    </citation>
    <scope>NUCLEOTIDE SEQUENCE [LARGE SCALE GENOMIC DNA]</scope>
    <source>
        <strain evidence="3">cv. TM-1</strain>
    </source>
</reference>
<dbReference type="PANTHER" id="PTHR43139">
    <property type="entry name" value="SI:DKEY-122A22.2"/>
    <property type="match status" value="1"/>
</dbReference>
<dbReference type="PANTHER" id="PTHR43139:SF37">
    <property type="entry name" value="ALPHA_BETA-HYDROLASES SUPERFAMILY PROTEIN"/>
    <property type="match status" value="1"/>
</dbReference>
<feature type="domain" description="AB hydrolase-1" evidence="2">
    <location>
        <begin position="116"/>
        <end position="351"/>
    </location>
</feature>
<organism evidence="3 4">
    <name type="scientific">Gossypium hirsutum</name>
    <name type="common">Upland cotton</name>
    <name type="synonym">Gossypium mexicanum</name>
    <dbReference type="NCBI Taxonomy" id="3635"/>
    <lineage>
        <taxon>Eukaryota</taxon>
        <taxon>Viridiplantae</taxon>
        <taxon>Streptophyta</taxon>
        <taxon>Embryophyta</taxon>
        <taxon>Tracheophyta</taxon>
        <taxon>Spermatophyta</taxon>
        <taxon>Magnoliopsida</taxon>
        <taxon>eudicotyledons</taxon>
        <taxon>Gunneridae</taxon>
        <taxon>Pentapetalae</taxon>
        <taxon>rosids</taxon>
        <taxon>malvids</taxon>
        <taxon>Malvales</taxon>
        <taxon>Malvaceae</taxon>
        <taxon>Malvoideae</taxon>
        <taxon>Gossypium</taxon>
    </lineage>
</organism>
<dbReference type="RefSeq" id="XP_040972274.1">
    <property type="nucleotide sequence ID" value="XM_041116340.1"/>
</dbReference>
<feature type="transmembrane region" description="Helical" evidence="1">
    <location>
        <begin position="46"/>
        <end position="67"/>
    </location>
</feature>
<proteinExistence type="predicted"/>
<dbReference type="SUPFAM" id="SSF53474">
    <property type="entry name" value="alpha/beta-Hydrolases"/>
    <property type="match status" value="1"/>
</dbReference>
<dbReference type="InterPro" id="IPR052370">
    <property type="entry name" value="Meta-cleavage_hydrolase"/>
</dbReference>
<gene>
    <name evidence="4" type="primary">LOC121230843</name>
</gene>
<dbReference type="InterPro" id="IPR000073">
    <property type="entry name" value="AB_hydrolase_1"/>
</dbReference>
<reference evidence="4" key="2">
    <citation type="submission" date="2025-08" db="UniProtKB">
        <authorList>
            <consortium name="RefSeq"/>
        </authorList>
    </citation>
    <scope>IDENTIFICATION</scope>
</reference>
<evidence type="ECO:0000313" key="3">
    <source>
        <dbReference type="Proteomes" id="UP000818029"/>
    </source>
</evidence>
<dbReference type="Pfam" id="PF00561">
    <property type="entry name" value="Abhydrolase_1"/>
    <property type="match status" value="1"/>
</dbReference>
<evidence type="ECO:0000256" key="1">
    <source>
        <dbReference type="SAM" id="Phobius"/>
    </source>
</evidence>
<keyword evidence="1" id="KW-1133">Transmembrane helix</keyword>
<evidence type="ECO:0000313" key="4">
    <source>
        <dbReference type="RefSeq" id="XP_040972274.1"/>
    </source>
</evidence>
<dbReference type="GeneID" id="121230843"/>
<dbReference type="Proteomes" id="UP000818029">
    <property type="component" value="Chromosome A06"/>
</dbReference>
<sequence length="366" mass="42462">MYVYINIIYISVPNKCSKNSVSGFQIPPKSFQKIWLMESKNLWQLISFYLSTTLALLRHLVLHILTLNQSPFIIKFMDLILSVYFRLCDLSPCAVDLDDQTTIHFWVTNHRRFDRPSLVMIHGYGGNPLWQFVYQVGPLSRRFNLYIPDLLFFGKSHSKSPFRSEFFQAKCLSDGLKRIGVDRYSVYAISYGGFVAYRMAEIRPDAVEKVAIVSSGLSYTDEQRDQQLRTIGWHPSEILVPKKPDDLRLLVNLSTFKQSTLNWVPDFLLRQFITLMYDHCRKEKIELADYLVQKKADPNLHVLTQETLIIWGDQDKVFPLELAYNLQRHLGKNSRLEIIKNVGHAANLESPDELNKLIFSFVIGCS</sequence>
<dbReference type="Gene3D" id="3.40.50.1820">
    <property type="entry name" value="alpha/beta hydrolase"/>
    <property type="match status" value="1"/>
</dbReference>
<evidence type="ECO:0000259" key="2">
    <source>
        <dbReference type="Pfam" id="PF00561"/>
    </source>
</evidence>
<protein>
    <submittedName>
        <fullName evidence="4">Lipase 1 isoform X1</fullName>
    </submittedName>
</protein>
<name>A0ABM3BZ08_GOSHI</name>
<dbReference type="PRINTS" id="PR00111">
    <property type="entry name" value="ABHYDROLASE"/>
</dbReference>
<keyword evidence="1" id="KW-0472">Membrane</keyword>
<keyword evidence="1" id="KW-0812">Transmembrane</keyword>
<accession>A0ABM3BZ08</accession>
<keyword evidence="3" id="KW-1185">Reference proteome</keyword>
<dbReference type="InterPro" id="IPR029058">
    <property type="entry name" value="AB_hydrolase_fold"/>
</dbReference>